<organism evidence="1 2">
    <name type="scientific">Geodia barretti</name>
    <name type="common">Barrett's horny sponge</name>
    <dbReference type="NCBI Taxonomy" id="519541"/>
    <lineage>
        <taxon>Eukaryota</taxon>
        <taxon>Metazoa</taxon>
        <taxon>Porifera</taxon>
        <taxon>Demospongiae</taxon>
        <taxon>Heteroscleromorpha</taxon>
        <taxon>Tetractinellida</taxon>
        <taxon>Astrophorina</taxon>
        <taxon>Geodiidae</taxon>
        <taxon>Geodia</taxon>
    </lineage>
</organism>
<accession>A0AA35XEC5</accession>
<dbReference type="EMBL" id="CASHTH010003676">
    <property type="protein sequence ID" value="CAI8047757.1"/>
    <property type="molecule type" value="Genomic_DNA"/>
</dbReference>
<comment type="caution">
    <text evidence="1">The sequence shown here is derived from an EMBL/GenBank/DDBJ whole genome shotgun (WGS) entry which is preliminary data.</text>
</comment>
<name>A0AA35XEC5_GEOBA</name>
<dbReference type="AlphaFoldDB" id="A0AA35XEC5"/>
<sequence length="46" mass="4684">MTISLLSVHCSSSPVPASYQACGLLVPGECIAGINSHVVQAGRSRS</sequence>
<evidence type="ECO:0000313" key="1">
    <source>
        <dbReference type="EMBL" id="CAI8047757.1"/>
    </source>
</evidence>
<protein>
    <submittedName>
        <fullName evidence="1">Uncharacterized protein</fullName>
    </submittedName>
</protein>
<feature type="non-terminal residue" evidence="1">
    <location>
        <position position="1"/>
    </location>
</feature>
<proteinExistence type="predicted"/>
<reference evidence="1" key="1">
    <citation type="submission" date="2023-03" db="EMBL/GenBank/DDBJ databases">
        <authorList>
            <person name="Steffen K."/>
            <person name="Cardenas P."/>
        </authorList>
    </citation>
    <scope>NUCLEOTIDE SEQUENCE</scope>
</reference>
<keyword evidence="2" id="KW-1185">Reference proteome</keyword>
<dbReference type="Proteomes" id="UP001174909">
    <property type="component" value="Unassembled WGS sequence"/>
</dbReference>
<gene>
    <name evidence="1" type="ORF">GBAR_LOCUS26422</name>
</gene>
<evidence type="ECO:0000313" key="2">
    <source>
        <dbReference type="Proteomes" id="UP001174909"/>
    </source>
</evidence>